<accession>A0A0E9WBE8</accession>
<feature type="transmembrane region" description="Helical" evidence="1">
    <location>
        <begin position="21"/>
        <end position="42"/>
    </location>
</feature>
<reference evidence="2" key="1">
    <citation type="submission" date="2014-11" db="EMBL/GenBank/DDBJ databases">
        <authorList>
            <person name="Amaro Gonzalez C."/>
        </authorList>
    </citation>
    <scope>NUCLEOTIDE SEQUENCE</scope>
</reference>
<keyword evidence="1" id="KW-0812">Transmembrane</keyword>
<name>A0A0E9WBE8_ANGAN</name>
<dbReference type="EMBL" id="GBXM01021784">
    <property type="protein sequence ID" value="JAH86793.1"/>
    <property type="molecule type" value="Transcribed_RNA"/>
</dbReference>
<proteinExistence type="predicted"/>
<keyword evidence="1" id="KW-1133">Transmembrane helix</keyword>
<organism evidence="2">
    <name type="scientific">Anguilla anguilla</name>
    <name type="common">European freshwater eel</name>
    <name type="synonym">Muraena anguilla</name>
    <dbReference type="NCBI Taxonomy" id="7936"/>
    <lineage>
        <taxon>Eukaryota</taxon>
        <taxon>Metazoa</taxon>
        <taxon>Chordata</taxon>
        <taxon>Craniata</taxon>
        <taxon>Vertebrata</taxon>
        <taxon>Euteleostomi</taxon>
        <taxon>Actinopterygii</taxon>
        <taxon>Neopterygii</taxon>
        <taxon>Teleostei</taxon>
        <taxon>Anguilliformes</taxon>
        <taxon>Anguillidae</taxon>
        <taxon>Anguilla</taxon>
    </lineage>
</organism>
<protein>
    <submittedName>
        <fullName evidence="2">Uncharacterized protein</fullName>
    </submittedName>
</protein>
<reference evidence="2" key="2">
    <citation type="journal article" date="2015" name="Fish Shellfish Immunol.">
        <title>Early steps in the European eel (Anguilla anguilla)-Vibrio vulnificus interaction in the gills: Role of the RtxA13 toxin.</title>
        <authorList>
            <person name="Callol A."/>
            <person name="Pajuelo D."/>
            <person name="Ebbesson L."/>
            <person name="Teles M."/>
            <person name="MacKenzie S."/>
            <person name="Amaro C."/>
        </authorList>
    </citation>
    <scope>NUCLEOTIDE SEQUENCE</scope>
</reference>
<sequence length="43" mass="4866">MVPSTHTQTDGRTHTRTHARTLNELVVTVLWLWLPLSSLPLVS</sequence>
<evidence type="ECO:0000313" key="2">
    <source>
        <dbReference type="EMBL" id="JAH86793.1"/>
    </source>
</evidence>
<evidence type="ECO:0000256" key="1">
    <source>
        <dbReference type="SAM" id="Phobius"/>
    </source>
</evidence>
<keyword evidence="1" id="KW-0472">Membrane</keyword>
<dbReference type="AlphaFoldDB" id="A0A0E9WBE8"/>